<sequence>MSGAGHTYKAGYGGYGHGYYVGFTSIGPILVLFILLVIIGRSVLGYGY</sequence>
<feature type="transmembrane region" description="Helical" evidence="1">
    <location>
        <begin position="20"/>
        <end position="44"/>
    </location>
</feature>
<name>A0A3A3GPQ9_PANTH</name>
<keyword evidence="1" id="KW-0472">Membrane</keyword>
<gene>
    <name evidence="2" type="ORF">DQX05_06965</name>
</gene>
<keyword evidence="1" id="KW-1133">Transmembrane helix</keyword>
<dbReference type="EMBL" id="QYZD01000004">
    <property type="protein sequence ID" value="RJG25192.1"/>
    <property type="molecule type" value="Genomic_DNA"/>
</dbReference>
<comment type="caution">
    <text evidence="2">The sequence shown here is derived from an EMBL/GenBank/DDBJ whole genome shotgun (WGS) entry which is preliminary data.</text>
</comment>
<keyword evidence="1" id="KW-0812">Transmembrane</keyword>
<organism evidence="2 3">
    <name type="scientific">Paenibacillus thiaminolyticus</name>
    <name type="common">Bacillus thiaminolyticus</name>
    <dbReference type="NCBI Taxonomy" id="49283"/>
    <lineage>
        <taxon>Bacteria</taxon>
        <taxon>Bacillati</taxon>
        <taxon>Bacillota</taxon>
        <taxon>Bacilli</taxon>
        <taxon>Bacillales</taxon>
        <taxon>Paenibacillaceae</taxon>
        <taxon>Paenibacillus</taxon>
    </lineage>
</organism>
<evidence type="ECO:0000313" key="3">
    <source>
        <dbReference type="Proteomes" id="UP000266177"/>
    </source>
</evidence>
<dbReference type="AlphaFoldDB" id="A0A3A3GPQ9"/>
<evidence type="ECO:0000313" key="2">
    <source>
        <dbReference type="EMBL" id="RJG25192.1"/>
    </source>
</evidence>
<evidence type="ECO:0000256" key="1">
    <source>
        <dbReference type="SAM" id="Phobius"/>
    </source>
</evidence>
<proteinExistence type="predicted"/>
<protein>
    <submittedName>
        <fullName evidence="2">Sporulation protein YjcZ</fullName>
    </submittedName>
</protein>
<dbReference type="Proteomes" id="UP000266177">
    <property type="component" value="Unassembled WGS sequence"/>
</dbReference>
<reference evidence="2 3" key="1">
    <citation type="submission" date="2018-09" db="EMBL/GenBank/DDBJ databases">
        <title>Paenibacillus SK2017-BO5.</title>
        <authorList>
            <person name="Piskunova J.V."/>
            <person name="Dubiley S.A."/>
            <person name="Severinov K.V."/>
        </authorList>
    </citation>
    <scope>NUCLEOTIDE SEQUENCE [LARGE SCALE GENOMIC DNA]</scope>
    <source>
        <strain evidence="2 3">BO5</strain>
    </source>
</reference>
<accession>A0A3A3GPQ9</accession>